<keyword evidence="1" id="KW-0472">Membrane</keyword>
<dbReference type="Proteomes" id="UP000548867">
    <property type="component" value="Unassembled WGS sequence"/>
</dbReference>
<organism evidence="2 3">
    <name type="scientific">Novosphingobium sediminicola</name>
    <dbReference type="NCBI Taxonomy" id="563162"/>
    <lineage>
        <taxon>Bacteria</taxon>
        <taxon>Pseudomonadati</taxon>
        <taxon>Pseudomonadota</taxon>
        <taxon>Alphaproteobacteria</taxon>
        <taxon>Sphingomonadales</taxon>
        <taxon>Sphingomonadaceae</taxon>
        <taxon>Novosphingobium</taxon>
    </lineage>
</organism>
<keyword evidence="3" id="KW-1185">Reference proteome</keyword>
<proteinExistence type="predicted"/>
<protein>
    <submittedName>
        <fullName evidence="2">Uncharacterized protein</fullName>
    </submittedName>
</protein>
<evidence type="ECO:0000313" key="3">
    <source>
        <dbReference type="Proteomes" id="UP000548867"/>
    </source>
</evidence>
<keyword evidence="1" id="KW-1133">Transmembrane helix</keyword>
<evidence type="ECO:0000313" key="2">
    <source>
        <dbReference type="EMBL" id="MBB3954310.1"/>
    </source>
</evidence>
<accession>A0A7W6G5P7</accession>
<comment type="caution">
    <text evidence="2">The sequence shown here is derived from an EMBL/GenBank/DDBJ whole genome shotgun (WGS) entry which is preliminary data.</text>
</comment>
<keyword evidence="1" id="KW-0812">Transmembrane</keyword>
<name>A0A7W6G5P7_9SPHN</name>
<dbReference type="AlphaFoldDB" id="A0A7W6G5P7"/>
<feature type="transmembrane region" description="Helical" evidence="1">
    <location>
        <begin position="35"/>
        <end position="53"/>
    </location>
</feature>
<dbReference type="EMBL" id="JACIDX010000004">
    <property type="protein sequence ID" value="MBB3954310.1"/>
    <property type="molecule type" value="Genomic_DNA"/>
</dbReference>
<gene>
    <name evidence="2" type="ORF">GGR38_001237</name>
</gene>
<sequence>MMVFKRKNSMWSDVSPTGAVSDFVSVWRSSGRHRWRFVLAAFVASGTVLSLIIREEHRAPPRLPSITYINSWRADRSDEEIKASNLAFQKIKDDRLREQAEAEEETKKLYRTLGRISGMDVDKIERDAAAQRAAEAKAAAAEVEHAKAVQAAAAK</sequence>
<evidence type="ECO:0000256" key="1">
    <source>
        <dbReference type="SAM" id="Phobius"/>
    </source>
</evidence>
<reference evidence="2 3" key="1">
    <citation type="submission" date="2020-08" db="EMBL/GenBank/DDBJ databases">
        <title>Genomic Encyclopedia of Type Strains, Phase IV (KMG-IV): sequencing the most valuable type-strain genomes for metagenomic binning, comparative biology and taxonomic classification.</title>
        <authorList>
            <person name="Goeker M."/>
        </authorList>
    </citation>
    <scope>NUCLEOTIDE SEQUENCE [LARGE SCALE GENOMIC DNA]</scope>
    <source>
        <strain evidence="2 3">DSM 27057</strain>
    </source>
</reference>